<keyword evidence="6" id="KW-0479">Metal-binding</keyword>
<evidence type="ECO:0000256" key="3">
    <source>
        <dbReference type="ARBA" id="ARBA00022603"/>
    </source>
</evidence>
<dbReference type="PANTHER" id="PTHR45838">
    <property type="entry name" value="HISTONE-LYSINE-N-METHYLTRANSFERASE 2 KMT2 FAMILY MEMBER"/>
    <property type="match status" value="1"/>
</dbReference>
<keyword evidence="4 24" id="KW-0808">Transferase</keyword>
<protein>
    <recommendedName>
        <fullName evidence="16">Histone-lysine N-methyltransferase trithorax</fullName>
        <ecNumber evidence="2">2.1.1.355</ecNumber>
    </recommendedName>
</protein>
<evidence type="ECO:0000259" key="20">
    <source>
        <dbReference type="PROSITE" id="PS50280"/>
    </source>
</evidence>
<feature type="region of interest" description="Disordered" evidence="18">
    <location>
        <begin position="463"/>
        <end position="484"/>
    </location>
</feature>
<feature type="domain" description="Post-SET" evidence="21">
    <location>
        <begin position="3045"/>
        <end position="3061"/>
    </location>
</feature>
<dbReference type="InterPro" id="IPR046341">
    <property type="entry name" value="SET_dom_sf"/>
</dbReference>
<evidence type="ECO:0000256" key="5">
    <source>
        <dbReference type="ARBA" id="ARBA00022691"/>
    </source>
</evidence>
<dbReference type="Gene3D" id="3.30.40.10">
    <property type="entry name" value="Zinc/RING finger domain, C3HC4 (zinc finger)"/>
    <property type="match status" value="3"/>
</dbReference>
<dbReference type="FunFam" id="3.30.40.10:FF:000002">
    <property type="entry name" value="Histone-lysine N-methyltransferase"/>
    <property type="match status" value="1"/>
</dbReference>
<dbReference type="GO" id="GO:0098687">
    <property type="term" value="C:chromosomal region"/>
    <property type="evidence" value="ECO:0007669"/>
    <property type="project" value="UniProtKB-ARBA"/>
</dbReference>
<dbReference type="FunFam" id="2.170.270.10:FF:000004">
    <property type="entry name" value="Histone-lysine N-methyltransferase"/>
    <property type="match status" value="1"/>
</dbReference>
<dbReference type="PROSITE" id="PS51543">
    <property type="entry name" value="FYRC"/>
    <property type="match status" value="1"/>
</dbReference>
<dbReference type="InterPro" id="IPR003888">
    <property type="entry name" value="FYrich_N"/>
</dbReference>
<evidence type="ECO:0000256" key="6">
    <source>
        <dbReference type="ARBA" id="ARBA00022723"/>
    </source>
</evidence>
<feature type="domain" description="SET" evidence="20">
    <location>
        <begin position="2923"/>
        <end position="3039"/>
    </location>
</feature>
<dbReference type="PROSITE" id="PS50016">
    <property type="entry name" value="ZF_PHD_2"/>
    <property type="match status" value="2"/>
</dbReference>
<dbReference type="Pfam" id="PF00856">
    <property type="entry name" value="SET"/>
    <property type="match status" value="1"/>
</dbReference>
<evidence type="ECO:0000256" key="15">
    <source>
        <dbReference type="ARBA" id="ARBA00023242"/>
    </source>
</evidence>
<evidence type="ECO:0000256" key="18">
    <source>
        <dbReference type="SAM" id="MobiDB-lite"/>
    </source>
</evidence>
<dbReference type="SUPFAM" id="SSF82199">
    <property type="entry name" value="SET domain"/>
    <property type="match status" value="1"/>
</dbReference>
<sequence length="3061" mass="340694">MSVSRSPSVIQLKKPRLVLNPLKNLSQLSESDKDVSATVKNVFEQVKKDGVSCENTECISNSNFSYGNNRSLSPRNSSQENSLIVEGKRRWKPSYKVQLKLRELNVFGAGTNRFPSKRTHVSSSDSTKSIHSASDKELYSGSTDSSDCARLGAPSHNEMKSEGSSQWTGPKLTSGKVILRKARLKLNTQSSPGADGPFSVNLNSGNPSLPGTVVCGVCGAVRFYRFVKQARKFGIFSCESCRKFVSKMMKRQACSKGGNLPVLECHKGAGTCSVPPIVRSQQWKPGRGTQFRCSYKARCPACWLKMCLRSFNMPDALRDSMSLMLPPEMRKGLDKLPKNHLLMHFENNSSFVQSKPVEVERLPLISVMDTLGSKSNLKTNKTEGRGLGKNVFDTSAQAEQKAVVGSLKELSKRDKQKNSGKGNHDKSKREKHLHPNRILKKATKKLVKCKDNPESSIERLKKKKNSGVKFRKKNGQKCDSRIPGSDVTRRQRLDLKGPRVKHVCRSASIVLGQPQATFPLDKRAEKIQVKPVQEFSKAPPRSSCCLDCMGPSSSTVKIHDVEKNSQSQSVGDVGRSMKVSASVNAESFENSERMKLISSTDTASNSQDEELSVSSTYRRSSKPTLSSTTVPQQSPSVSVLPISPMVRTLPVLGKRAVPDVQNLVSIDFWESYDPEEVCNTGFGLIGSDPFHVRAMCFLCGSAGHEKLIHCASCCEPYHKFCLEDGLRDASFLSDGNNANSNEKWQYNWVCQRCTVCHSCGRGLGQQLSCQRCHRTYHTECLGADRLSSRLHSPDRPWVCSSCLRCKSCGVADVTHFVGNLPLCKICFKLRQKGNYCPLCQRCYEDDDYDTKMMECGQCKCWVHAKCEGLSDEKYQVLSYLPESVEFICRMCCAIPPAPWWLAVEEELKAGYLGVLKSLSKNRKACAMLKWSPKKQCLCRPTLVAKRLEFQEISDRDTETDEQSDSAREDKNISIIPRKEDLQSSQGEIISASKITHPLEKKSDETQRNQHKVETDHTLLNSVSQPQLPITDSLTSITVPGIEEKCTLNVEVSLPDSSSSKDSSVNQTDMRNFAEKSQVTNISITNTLRQLREKYNIRDCSVRIENCVPKSSSKQPLTVKIEDNDTGFSPDSTFSECSSKSPAKVQVVSLATPASDSGIGSTDDELKPNYIEEEQEYAKDECSEAAEFSPSVQSSQLLEFAYRNNNSSDVEKCSEMNCDTSENVTSECIKECYCLDQHTLTKPSPTLLSIKKKVNANEYSSLLQFHQEMEQLIARAQCPELLETYHHTLKEVFPWFDPKYARVSINWKEGRPGHEESLPCIPVHVEQDHSVNEELVTEQIHVTRNIGGTEGSNHMASKCMVGKSDEYYYSGFTVQDLRTCTLCKGVGDGLPVEEGRLLYCGQNEWVHANCALWSAEVFEEIDGSLQNVHSAVSRGRMIRCRACGKKGASVGCCARNCAETFHFPCARRIGCSFMDDKTVFCSAHLMEAAGKPLHLDIEFDIRRPIYVELDRKKKKFVEPCQVKFMIGSLLIENLGEFVSASDHSDIIVPADFQCTRLYWSSVEPWRIVRYYVRTMVHRAEPQLILDLGKNLTVDHTQEQKLVKQKLEEVSRWHQQLISHQKSTGKKITGNLETFKTKINHLPSETHTVTQSLKKQPKKTAEEKVVQQVMDQLLDAVCNKDVEDSCLSDPQNTADLLPPELKDAIFEDIPHDLLDGISMQDIFPKLMSCEDLAAVDLKSDICFGSEVPKEEKEELSEDGILDTEVEQVSSCELVKGRKHEQSISEFGTQTDLWFHQYSDPREQVQELVEDFCQNVYMKGSMQMNSSRELKRSKSEVIPQPVSKKIGSSGRSHQRSCSLTWSCKLDGTLTSSAKRRKGTRTMPRSGGEGASSLVMVVDSERAHMLQELRLPDGVLVALARSGTPGMASSVADSVRELKYRLEEETASSEVTTSVGRWRSTHQKEEGKENKCFLWHGRSQPRILQLDGAVDSNSSSSSGSEGGSPTRQVDVDDLNLFPPTGPCKNLHNAIAERIACEEEPVKCDRCHRTYRTRTSFERHLPTCSSDFILSTSESDSENTRSSEEEGSKKQKFPPVNCQNDSSPAVQLDNLSEKQVKEEITENIKSKSQFASAILSHSPSAQSKPKATQPSHRIHAVNGRPRGRPSSRTYTPRFVRKENPHPVINMPPHSQQSVPCQTHLSQQPATPTVIMQQVPSTNMVPAFVEAFQQQTGQSLQYIATIDAHNNGYNKTPYLTAAPNSLVPGTFQLQASPENYVGLQNGGISVLPSVQLAPPQPTVIGTLIHQTPPATIQCVAAEQVVLGSAPAIEMYTDQTGGMYLTSQPMYYGLETIVSNTVMSSSQFVSAAVPGMMAASSSFSATTTQVFQASKLVEPIVDVPSSFVIMNPHTAQLNPESGMGRPDMLGCTSSSLPMNLPSPAAPQPSPRVIPQTQAPAVHNIPWSYQEYSSSESYMPPNGDFKHFTPHTSQNVRINVSNVCRNAPCTPPTPPAPPPSTHVQLAPQPPPTPPPPLLPRSQPLTQPLLQHKTTEFIKIHVPFSTNANSTMRNQTLDSTKTFKTNNRVEVPIRTINRVFPLKVNPSLGIPQPVPKINKEPGSDEGTHNKPIQGTDGRVTIIPIPQNKTGNSNSNKQPNSLKLVFQKQAQDGYYKISNQNHQSKLIDTPKSGTVSNQPLSVRAVKIKPRVVAVSEKQKEAQLIGTPVLQTESKMNIQNGTTNTSHLQNGKVPPFQAKHLLGSNASPTITYEVHSQDGFSCTSSSITEVWQKVFEAVQEARVLHKMPRLPENPFSATSAGLQMLGFRHNALRYLVEQLPGVGRCIKYKPRYHKLRPPGPDEDVDALPRENPSGCARCEPFKVRSPYDMFSWLASRHRQPPKFVISTDGESAVSNRRATSSNLPMAMRFRHLKETSKEAVGVYRSNIHGRGLFCLRDIEAGEMVIEYAGEVIRSMLTDKREKYYESKDIGCYMFRIDDQLVVDATMRGNAARFINHSCEPNCYSRVVDILGKKHILIFALRRIPQGEELTYDYKFPFEDVKIPCTCGSRKCRKYLN</sequence>
<feature type="compositionally biased region" description="Basic and acidic residues" evidence="18">
    <location>
        <begin position="409"/>
        <end position="428"/>
    </location>
</feature>
<evidence type="ECO:0000256" key="16">
    <source>
        <dbReference type="ARBA" id="ARBA00071661"/>
    </source>
</evidence>
<evidence type="ECO:0000259" key="23">
    <source>
        <dbReference type="PROSITE" id="PS51805"/>
    </source>
</evidence>
<keyword evidence="11" id="KW-0805">Transcription regulation</keyword>
<dbReference type="PROSITE" id="PS51542">
    <property type="entry name" value="FYRN"/>
    <property type="match status" value="1"/>
</dbReference>
<dbReference type="PANTHER" id="PTHR45838:SF4">
    <property type="entry name" value="HISTONE-LYSINE N-METHYLTRANSFERASE TRITHORAX"/>
    <property type="match status" value="1"/>
</dbReference>
<dbReference type="InterPro" id="IPR003616">
    <property type="entry name" value="Post-SET_dom"/>
</dbReference>
<evidence type="ECO:0000256" key="14">
    <source>
        <dbReference type="ARBA" id="ARBA00023163"/>
    </source>
</evidence>
<dbReference type="GO" id="GO:0043565">
    <property type="term" value="F:sequence-specific DNA binding"/>
    <property type="evidence" value="ECO:0007669"/>
    <property type="project" value="InterPro"/>
</dbReference>
<dbReference type="SMART" id="SM00317">
    <property type="entry name" value="SET"/>
    <property type="match status" value="1"/>
</dbReference>
<dbReference type="STRING" id="136037.A0A067RAX9"/>
<dbReference type="InParanoid" id="A0A067RAX9"/>
<feature type="region of interest" description="Disordered" evidence="18">
    <location>
        <begin position="1984"/>
        <end position="2010"/>
    </location>
</feature>
<dbReference type="InterPro" id="IPR001628">
    <property type="entry name" value="Znf_hrmn_rcpt"/>
</dbReference>
<evidence type="ECO:0000256" key="9">
    <source>
        <dbReference type="ARBA" id="ARBA00022833"/>
    </source>
</evidence>
<keyword evidence="10" id="KW-0156">Chromatin regulator</keyword>
<feature type="region of interest" description="Disordered" evidence="18">
    <location>
        <begin position="954"/>
        <end position="984"/>
    </location>
</feature>
<accession>A0A067RAX9</accession>
<dbReference type="SUPFAM" id="SSF57903">
    <property type="entry name" value="FYVE/PHD zinc finger"/>
    <property type="match status" value="2"/>
</dbReference>
<feature type="region of interest" description="Disordered" evidence="18">
    <location>
        <begin position="1821"/>
        <end position="1850"/>
    </location>
</feature>
<dbReference type="InterPro" id="IPR013083">
    <property type="entry name" value="Znf_RING/FYVE/PHD"/>
</dbReference>
<dbReference type="CDD" id="cd15506">
    <property type="entry name" value="PHD1_KMT2A_like"/>
    <property type="match status" value="1"/>
</dbReference>
<feature type="compositionally biased region" description="Basic and acidic residues" evidence="18">
    <location>
        <begin position="964"/>
        <end position="981"/>
    </location>
</feature>
<organism evidence="24 25">
    <name type="scientific">Zootermopsis nevadensis</name>
    <name type="common">Dampwood termite</name>
    <dbReference type="NCBI Taxonomy" id="136037"/>
    <lineage>
        <taxon>Eukaryota</taxon>
        <taxon>Metazoa</taxon>
        <taxon>Ecdysozoa</taxon>
        <taxon>Arthropoda</taxon>
        <taxon>Hexapoda</taxon>
        <taxon>Insecta</taxon>
        <taxon>Pterygota</taxon>
        <taxon>Neoptera</taxon>
        <taxon>Polyneoptera</taxon>
        <taxon>Dictyoptera</taxon>
        <taxon>Blattodea</taxon>
        <taxon>Blattoidea</taxon>
        <taxon>Termitoidae</taxon>
        <taxon>Termopsidae</taxon>
        <taxon>Zootermopsis</taxon>
    </lineage>
</organism>
<dbReference type="PROSITE" id="PS51030">
    <property type="entry name" value="NUCLEAR_REC_DBD_2"/>
    <property type="match status" value="1"/>
</dbReference>
<evidence type="ECO:0000313" key="24">
    <source>
        <dbReference type="EMBL" id="KDR16880.1"/>
    </source>
</evidence>
<dbReference type="GO" id="GO:0035097">
    <property type="term" value="C:histone methyltransferase complex"/>
    <property type="evidence" value="ECO:0007669"/>
    <property type="project" value="TreeGrafter"/>
</dbReference>
<keyword evidence="3 24" id="KW-0489">Methyltransferase</keyword>
<dbReference type="GO" id="GO:0032259">
    <property type="term" value="P:methylation"/>
    <property type="evidence" value="ECO:0007669"/>
    <property type="project" value="UniProtKB-KW"/>
</dbReference>
<reference evidence="24 25" key="1">
    <citation type="journal article" date="2014" name="Nat. Commun.">
        <title>Molecular traces of alternative social organization in a termite genome.</title>
        <authorList>
            <person name="Terrapon N."/>
            <person name="Li C."/>
            <person name="Robertson H.M."/>
            <person name="Ji L."/>
            <person name="Meng X."/>
            <person name="Booth W."/>
            <person name="Chen Z."/>
            <person name="Childers C.P."/>
            <person name="Glastad K.M."/>
            <person name="Gokhale K."/>
            <person name="Gowin J."/>
            <person name="Gronenberg W."/>
            <person name="Hermansen R.A."/>
            <person name="Hu H."/>
            <person name="Hunt B.G."/>
            <person name="Huylmans A.K."/>
            <person name="Khalil S.M."/>
            <person name="Mitchell R.D."/>
            <person name="Munoz-Torres M.C."/>
            <person name="Mustard J.A."/>
            <person name="Pan H."/>
            <person name="Reese J.T."/>
            <person name="Scharf M.E."/>
            <person name="Sun F."/>
            <person name="Vogel H."/>
            <person name="Xiao J."/>
            <person name="Yang W."/>
            <person name="Yang Z."/>
            <person name="Yang Z."/>
            <person name="Zhou J."/>
            <person name="Zhu J."/>
            <person name="Brent C.S."/>
            <person name="Elsik C.G."/>
            <person name="Goodisman M.A."/>
            <person name="Liberles D.A."/>
            <person name="Roe R.M."/>
            <person name="Vargo E.L."/>
            <person name="Vilcinskas A."/>
            <person name="Wang J."/>
            <person name="Bornberg-Bauer E."/>
            <person name="Korb J."/>
            <person name="Zhang G."/>
            <person name="Liebig J."/>
        </authorList>
    </citation>
    <scope>NUCLEOTIDE SEQUENCE [LARGE SCALE GENOMIC DNA]</scope>
    <source>
        <tissue evidence="24">Whole organism</tissue>
    </source>
</reference>
<feature type="region of interest" description="Disordered" evidence="18">
    <location>
        <begin position="2598"/>
        <end position="2645"/>
    </location>
</feature>
<keyword evidence="5" id="KW-0949">S-adenosyl-L-methionine</keyword>
<feature type="region of interest" description="Disordered" evidence="18">
    <location>
        <begin position="2064"/>
        <end position="2114"/>
    </location>
</feature>
<dbReference type="GO" id="GO:0045893">
    <property type="term" value="P:positive regulation of DNA-templated transcription"/>
    <property type="evidence" value="ECO:0007669"/>
    <property type="project" value="TreeGrafter"/>
</dbReference>
<feature type="compositionally biased region" description="Pro residues" evidence="18">
    <location>
        <begin position="2497"/>
        <end position="2508"/>
    </location>
</feature>
<evidence type="ECO:0000256" key="7">
    <source>
        <dbReference type="ARBA" id="ARBA00022737"/>
    </source>
</evidence>
<keyword evidence="8 17" id="KW-0863">Zinc-finger</keyword>
<feature type="region of interest" description="Disordered" evidence="18">
    <location>
        <begin position="590"/>
        <end position="636"/>
    </location>
</feature>
<feature type="domain" description="PHD-type" evidence="19">
    <location>
        <begin position="750"/>
        <end position="805"/>
    </location>
</feature>
<evidence type="ECO:0000259" key="19">
    <source>
        <dbReference type="PROSITE" id="PS50016"/>
    </source>
</evidence>
<keyword evidence="13" id="KW-0238">DNA-binding</keyword>
<comment type="subcellular location">
    <subcellularLocation>
        <location evidence="1">Nucleus</location>
    </subcellularLocation>
</comment>
<dbReference type="SMART" id="SM00249">
    <property type="entry name" value="PHD"/>
    <property type="match status" value="4"/>
</dbReference>
<keyword evidence="12" id="KW-0103">Bromodomain</keyword>
<dbReference type="Gene3D" id="3.30.160.360">
    <property type="match status" value="2"/>
</dbReference>
<dbReference type="FunCoup" id="A0A067RAX9">
    <property type="interactions" value="1233"/>
</dbReference>
<dbReference type="Pfam" id="PF13771">
    <property type="entry name" value="zf-HC5HC2H"/>
    <property type="match status" value="1"/>
</dbReference>
<evidence type="ECO:0000313" key="25">
    <source>
        <dbReference type="Proteomes" id="UP000027135"/>
    </source>
</evidence>
<feature type="compositionally biased region" description="Polar residues" evidence="18">
    <location>
        <begin position="2633"/>
        <end position="2645"/>
    </location>
</feature>
<evidence type="ECO:0000259" key="22">
    <source>
        <dbReference type="PROSITE" id="PS51030"/>
    </source>
</evidence>
<proteinExistence type="predicted"/>
<dbReference type="InterPro" id="IPR003889">
    <property type="entry name" value="FYrich_C"/>
</dbReference>
<dbReference type="Pfam" id="PF05964">
    <property type="entry name" value="FYRN"/>
    <property type="match status" value="1"/>
</dbReference>
<dbReference type="Proteomes" id="UP000027135">
    <property type="component" value="Unassembled WGS sequence"/>
</dbReference>
<feature type="compositionally biased region" description="Polar residues" evidence="18">
    <location>
        <begin position="121"/>
        <end position="132"/>
    </location>
</feature>
<dbReference type="SMART" id="SM00508">
    <property type="entry name" value="PostSET"/>
    <property type="match status" value="1"/>
</dbReference>
<evidence type="ECO:0000256" key="10">
    <source>
        <dbReference type="ARBA" id="ARBA00022853"/>
    </source>
</evidence>
<dbReference type="EMBL" id="KK852771">
    <property type="protein sequence ID" value="KDR16880.1"/>
    <property type="molecule type" value="Genomic_DNA"/>
</dbReference>
<dbReference type="InterPro" id="IPR019787">
    <property type="entry name" value="Znf_PHD-finger"/>
</dbReference>
<evidence type="ECO:0000256" key="11">
    <source>
        <dbReference type="ARBA" id="ARBA00023015"/>
    </source>
</evidence>
<dbReference type="GO" id="GO:0140949">
    <property type="term" value="F:histone H3K9 trimethyltransferase activity"/>
    <property type="evidence" value="ECO:0007669"/>
    <property type="project" value="UniProtKB-EC"/>
</dbReference>
<name>A0A067RAX9_ZOONE</name>
<feature type="domain" description="PHD-type" evidence="19">
    <location>
        <begin position="833"/>
        <end position="894"/>
    </location>
</feature>
<evidence type="ECO:0000256" key="17">
    <source>
        <dbReference type="PROSITE-ProRule" id="PRU00146"/>
    </source>
</evidence>
<dbReference type="InterPro" id="IPR034732">
    <property type="entry name" value="EPHD"/>
</dbReference>
<dbReference type="GO" id="GO:0008270">
    <property type="term" value="F:zinc ion binding"/>
    <property type="evidence" value="ECO:0007669"/>
    <property type="project" value="UniProtKB-KW"/>
</dbReference>
<dbReference type="InterPro" id="IPR047219">
    <property type="entry name" value="KMT2A_2B_SET"/>
</dbReference>
<dbReference type="CDD" id="cd15508">
    <property type="entry name" value="PHD3_KMT2A_like"/>
    <property type="match status" value="1"/>
</dbReference>
<feature type="region of interest" description="Disordered" evidence="18">
    <location>
        <begin position="374"/>
        <end position="393"/>
    </location>
</feature>
<keyword evidence="9" id="KW-0862">Zinc</keyword>
<evidence type="ECO:0000256" key="1">
    <source>
        <dbReference type="ARBA" id="ARBA00004123"/>
    </source>
</evidence>
<dbReference type="GO" id="GO:0042800">
    <property type="term" value="F:histone H3K4 methyltransferase activity"/>
    <property type="evidence" value="ECO:0007669"/>
    <property type="project" value="TreeGrafter"/>
</dbReference>
<evidence type="ECO:0000256" key="2">
    <source>
        <dbReference type="ARBA" id="ARBA00012183"/>
    </source>
</evidence>
<dbReference type="CDD" id="cd15664">
    <property type="entry name" value="ePHD_KMT2A_like"/>
    <property type="match status" value="1"/>
</dbReference>
<dbReference type="PROSITE" id="PS50280">
    <property type="entry name" value="SET"/>
    <property type="match status" value="1"/>
</dbReference>
<dbReference type="OMA" id="VVRSQQW"/>
<feature type="compositionally biased region" description="Polar residues" evidence="18">
    <location>
        <begin position="597"/>
        <end position="636"/>
    </location>
</feature>
<dbReference type="Pfam" id="PF05965">
    <property type="entry name" value="FYRC"/>
    <property type="match status" value="1"/>
</dbReference>
<feature type="region of interest" description="Disordered" evidence="18">
    <location>
        <begin position="112"/>
        <end position="171"/>
    </location>
</feature>
<dbReference type="InterPro" id="IPR001214">
    <property type="entry name" value="SET_dom"/>
</dbReference>
<dbReference type="CDD" id="cd15489">
    <property type="entry name" value="PHD_SF"/>
    <property type="match status" value="1"/>
</dbReference>
<dbReference type="EC" id="2.1.1.355" evidence="2"/>
<dbReference type="PROSITE" id="PS50868">
    <property type="entry name" value="POST_SET"/>
    <property type="match status" value="1"/>
</dbReference>
<feature type="compositionally biased region" description="Basic and acidic residues" evidence="18">
    <location>
        <begin position="2073"/>
        <end position="2084"/>
    </location>
</feature>
<dbReference type="Gene3D" id="2.170.270.10">
    <property type="entry name" value="SET domain"/>
    <property type="match status" value="1"/>
</dbReference>
<dbReference type="SMART" id="SM00541">
    <property type="entry name" value="FYRN"/>
    <property type="match status" value="1"/>
</dbReference>
<dbReference type="eggNOG" id="KOG1084">
    <property type="taxonomic scope" value="Eukaryota"/>
</dbReference>
<feature type="domain" description="PHD-type" evidence="23">
    <location>
        <begin position="1376"/>
        <end position="1484"/>
    </location>
</feature>
<evidence type="ECO:0000256" key="12">
    <source>
        <dbReference type="ARBA" id="ARBA00023117"/>
    </source>
</evidence>
<dbReference type="CDD" id="cd19170">
    <property type="entry name" value="SET_KMT2A_2B"/>
    <property type="match status" value="1"/>
</dbReference>
<dbReference type="GO" id="GO:0003700">
    <property type="term" value="F:DNA-binding transcription factor activity"/>
    <property type="evidence" value="ECO:0007669"/>
    <property type="project" value="InterPro"/>
</dbReference>
<keyword evidence="14" id="KW-0804">Transcription</keyword>
<feature type="compositionally biased region" description="Basic and acidic residues" evidence="18">
    <location>
        <begin position="2604"/>
        <end position="2615"/>
    </location>
</feature>
<keyword evidence="15" id="KW-0539">Nucleus</keyword>
<evidence type="ECO:0000256" key="8">
    <source>
        <dbReference type="ARBA" id="ARBA00022771"/>
    </source>
</evidence>
<dbReference type="GO" id="GO:0005700">
    <property type="term" value="C:polytene chromosome"/>
    <property type="evidence" value="ECO:0007669"/>
    <property type="project" value="UniProtKB-ARBA"/>
</dbReference>
<feature type="region of interest" description="Disordered" evidence="18">
    <location>
        <begin position="2128"/>
        <end position="2167"/>
    </location>
</feature>
<feature type="region of interest" description="Disordered" evidence="18">
    <location>
        <begin position="2497"/>
        <end position="2528"/>
    </location>
</feature>
<evidence type="ECO:0000259" key="21">
    <source>
        <dbReference type="PROSITE" id="PS50868"/>
    </source>
</evidence>
<keyword evidence="7" id="KW-0677">Repeat</keyword>
<gene>
    <name evidence="24" type="ORF">L798_08622</name>
</gene>
<feature type="domain" description="Nuclear receptor" evidence="22">
    <location>
        <begin position="212"/>
        <end position="319"/>
    </location>
</feature>
<feature type="compositionally biased region" description="Polar residues" evidence="18">
    <location>
        <begin position="2128"/>
        <end position="2146"/>
    </location>
</feature>
<dbReference type="SMART" id="SM00542">
    <property type="entry name" value="FYRC"/>
    <property type="match status" value="1"/>
</dbReference>
<feature type="compositionally biased region" description="Basic residues" evidence="18">
    <location>
        <begin position="463"/>
        <end position="475"/>
    </location>
</feature>
<feature type="compositionally biased region" description="Pro residues" evidence="18">
    <location>
        <begin position="2515"/>
        <end position="2526"/>
    </location>
</feature>
<keyword evidence="25" id="KW-1185">Reference proteome</keyword>
<evidence type="ECO:0000256" key="4">
    <source>
        <dbReference type="ARBA" id="ARBA00022679"/>
    </source>
</evidence>
<dbReference type="PROSITE" id="PS51805">
    <property type="entry name" value="EPHD"/>
    <property type="match status" value="1"/>
</dbReference>
<dbReference type="InterPro" id="IPR011011">
    <property type="entry name" value="Znf_FYVE_PHD"/>
</dbReference>
<evidence type="ECO:0000256" key="13">
    <source>
        <dbReference type="ARBA" id="ARBA00023125"/>
    </source>
</evidence>
<feature type="region of interest" description="Disordered" evidence="18">
    <location>
        <begin position="403"/>
        <end position="436"/>
    </location>
</feature>
<dbReference type="InterPro" id="IPR001965">
    <property type="entry name" value="Znf_PHD"/>
</dbReference>